<dbReference type="Pfam" id="PF00411">
    <property type="entry name" value="Ribosomal_S11"/>
    <property type="match status" value="1"/>
</dbReference>
<dbReference type="HAMAP" id="MF_01310">
    <property type="entry name" value="Ribosomal_uS11"/>
    <property type="match status" value="1"/>
</dbReference>
<evidence type="ECO:0000313" key="4">
    <source>
        <dbReference type="EMBL" id="AKA66478.1"/>
    </source>
</evidence>
<dbReference type="GO" id="GO:0006412">
    <property type="term" value="P:translation"/>
    <property type="evidence" value="ECO:0007669"/>
    <property type="project" value="InterPro"/>
</dbReference>
<evidence type="ECO:0000256" key="1">
    <source>
        <dbReference type="ARBA" id="ARBA00006194"/>
    </source>
</evidence>
<dbReference type="GO" id="GO:1990904">
    <property type="term" value="C:ribonucleoprotein complex"/>
    <property type="evidence" value="ECO:0007669"/>
    <property type="project" value="UniProtKB-KW"/>
</dbReference>
<protein>
    <submittedName>
        <fullName evidence="4">Ribosomal protein S11</fullName>
    </submittedName>
</protein>
<dbReference type="RefSeq" id="YP_009132713.1">
    <property type="nucleotide sequence ID" value="NC_026905.1"/>
</dbReference>
<dbReference type="PANTHER" id="PTHR11759">
    <property type="entry name" value="40S RIBOSOMAL PROTEIN S14/30S RIBOSOMAL PROTEIN S11"/>
    <property type="match status" value="1"/>
</dbReference>
<evidence type="ECO:0000256" key="2">
    <source>
        <dbReference type="ARBA" id="ARBA00022980"/>
    </source>
</evidence>
<comment type="similarity">
    <text evidence="1">Belongs to the universal ribosomal protein uS11 family.</text>
</comment>
<sequence>MQNKKYTGILFLSFSSNNIHFLLTNSLGQIQTWTTAGKSRSKGVKKSLSLSILEVTKFLEEKTKELNYSFLHVRIKGWGKNKKNAFKIFKQSKLKFLSVTDITSCPHNGCKIPRKRKL</sequence>
<dbReference type="Gene3D" id="3.30.420.80">
    <property type="entry name" value="Ribosomal protein S11"/>
    <property type="match status" value="1"/>
</dbReference>
<dbReference type="SUPFAM" id="SSF53137">
    <property type="entry name" value="Translational machinery components"/>
    <property type="match status" value="1"/>
</dbReference>
<proteinExistence type="inferred from homology"/>
<dbReference type="PIRSF" id="PIRSF002131">
    <property type="entry name" value="Ribosomal_S11"/>
    <property type="match status" value="1"/>
</dbReference>
<name>A0A0E3JW76_BANFU</name>
<dbReference type="GO" id="GO:0003735">
    <property type="term" value="F:structural constituent of ribosome"/>
    <property type="evidence" value="ECO:0007669"/>
    <property type="project" value="InterPro"/>
</dbReference>
<dbReference type="InterPro" id="IPR036967">
    <property type="entry name" value="Ribosomal_uS11_sf"/>
</dbReference>
<accession>A0A0E3JW76</accession>
<organism evidence="4">
    <name type="scientific">Bangia fuscopurpurea</name>
    <name type="common">Red alga</name>
    <name type="synonym">Conferva fuscopurpurea</name>
    <dbReference type="NCBI Taxonomy" id="101920"/>
    <lineage>
        <taxon>Eukaryota</taxon>
        <taxon>Rhodophyta</taxon>
        <taxon>Bangiophyceae</taxon>
        <taxon>Bangiales</taxon>
        <taxon>Bangiaceae</taxon>
        <taxon>Bangia</taxon>
    </lineage>
</organism>
<evidence type="ECO:0000256" key="3">
    <source>
        <dbReference type="ARBA" id="ARBA00023274"/>
    </source>
</evidence>
<keyword evidence="3" id="KW-0687">Ribonucleoprotein</keyword>
<keyword evidence="2 4" id="KW-0689">Ribosomal protein</keyword>
<gene>
    <name evidence="4" type="primary">rps11</name>
</gene>
<dbReference type="GO" id="GO:0005840">
    <property type="term" value="C:ribosome"/>
    <property type="evidence" value="ECO:0007669"/>
    <property type="project" value="UniProtKB-KW"/>
</dbReference>
<keyword evidence="4" id="KW-0496">Mitochondrion</keyword>
<geneLocation type="mitochondrion" evidence="4"/>
<dbReference type="EMBL" id="KP710961">
    <property type="protein sequence ID" value="AKA66478.1"/>
    <property type="molecule type" value="Genomic_DNA"/>
</dbReference>
<dbReference type="AlphaFoldDB" id="A0A0E3JW76"/>
<dbReference type="GeneID" id="24143496"/>
<dbReference type="InterPro" id="IPR001971">
    <property type="entry name" value="Ribosomal_uS11"/>
</dbReference>
<reference evidence="4" key="1">
    <citation type="submission" date="2015-01" db="EMBL/GenBank/DDBJ databases">
        <title>Complete Mitochondrial Genome of Bangia fuscopurpurea OUPT01: Insights of Evolution And Variant Exploration Among Bangiaceae Algae.</title>
        <authorList>
            <person name="Bi G."/>
            <person name="Cao M."/>
            <person name="Mao Y."/>
        </authorList>
    </citation>
    <scope>NUCLEOTIDE SEQUENCE</scope>
    <source>
        <strain evidence="4">OUPT01</strain>
    </source>
</reference>